<proteinExistence type="predicted"/>
<protein>
    <submittedName>
        <fullName evidence="1">Uncharacterized protein</fullName>
    </submittedName>
</protein>
<comment type="caution">
    <text evidence="1">The sequence shown here is derived from an EMBL/GenBank/DDBJ whole genome shotgun (WGS) entry which is preliminary data.</text>
</comment>
<gene>
    <name evidence="1" type="ORF">LCGC14_1767090</name>
</gene>
<dbReference type="EMBL" id="LAZR01016519">
    <property type="protein sequence ID" value="KKM04157.1"/>
    <property type="molecule type" value="Genomic_DNA"/>
</dbReference>
<reference evidence="1" key="1">
    <citation type="journal article" date="2015" name="Nature">
        <title>Complex archaea that bridge the gap between prokaryotes and eukaryotes.</title>
        <authorList>
            <person name="Spang A."/>
            <person name="Saw J.H."/>
            <person name="Jorgensen S.L."/>
            <person name="Zaremba-Niedzwiedzka K."/>
            <person name="Martijn J."/>
            <person name="Lind A.E."/>
            <person name="van Eijk R."/>
            <person name="Schleper C."/>
            <person name="Guy L."/>
            <person name="Ettema T.J."/>
        </authorList>
    </citation>
    <scope>NUCLEOTIDE SEQUENCE</scope>
</reference>
<sequence>MKTKIIKVTYRFKVSYSHIDHLKSFINDLKRAPIHEQGGVDKEGLYSCERVGIGKLVEKE</sequence>
<accession>A0A0F9HLV4</accession>
<name>A0A0F9HLV4_9ZZZZ</name>
<organism evidence="1">
    <name type="scientific">marine sediment metagenome</name>
    <dbReference type="NCBI Taxonomy" id="412755"/>
    <lineage>
        <taxon>unclassified sequences</taxon>
        <taxon>metagenomes</taxon>
        <taxon>ecological metagenomes</taxon>
    </lineage>
</organism>
<evidence type="ECO:0000313" key="1">
    <source>
        <dbReference type="EMBL" id="KKM04157.1"/>
    </source>
</evidence>
<dbReference type="AlphaFoldDB" id="A0A0F9HLV4"/>